<comment type="caution">
    <text evidence="1">The sequence shown here is derived from an EMBL/GenBank/DDBJ whole genome shotgun (WGS) entry which is preliminary data.</text>
</comment>
<dbReference type="AlphaFoldDB" id="A0A939DS11"/>
<gene>
    <name evidence="1" type="ORF">J0A66_18815</name>
</gene>
<keyword evidence="2" id="KW-1185">Reference proteome</keyword>
<organism evidence="1 2">
    <name type="scientific">Bowmanella dokdonensis</name>
    <dbReference type="NCBI Taxonomy" id="751969"/>
    <lineage>
        <taxon>Bacteria</taxon>
        <taxon>Pseudomonadati</taxon>
        <taxon>Pseudomonadota</taxon>
        <taxon>Gammaproteobacteria</taxon>
        <taxon>Alteromonadales</taxon>
        <taxon>Alteromonadaceae</taxon>
        <taxon>Bowmanella</taxon>
    </lineage>
</organism>
<dbReference type="Proteomes" id="UP000664654">
    <property type="component" value="Unassembled WGS sequence"/>
</dbReference>
<sequence length="88" mass="10019">MQYFPGSQFGELIEYTTQDSWVVFVPASKKTFLFPRHARLIIDLIGQAETQTLSKQNLEVLFHQNTTNVDLPEELLARLVNAGILSCH</sequence>
<proteinExistence type="predicted"/>
<reference evidence="1" key="1">
    <citation type="submission" date="2021-03" db="EMBL/GenBank/DDBJ databases">
        <title>novel species isolated from a fishpond in China.</title>
        <authorList>
            <person name="Lu H."/>
            <person name="Cai Z."/>
        </authorList>
    </citation>
    <scope>NUCLEOTIDE SEQUENCE</scope>
    <source>
        <strain evidence="1">JCM 30855</strain>
    </source>
</reference>
<protein>
    <submittedName>
        <fullName evidence="1">Uncharacterized protein</fullName>
    </submittedName>
</protein>
<evidence type="ECO:0000313" key="2">
    <source>
        <dbReference type="Proteomes" id="UP000664654"/>
    </source>
</evidence>
<dbReference type="EMBL" id="JAFKCV010000016">
    <property type="protein sequence ID" value="MBN7827292.1"/>
    <property type="molecule type" value="Genomic_DNA"/>
</dbReference>
<evidence type="ECO:0000313" key="1">
    <source>
        <dbReference type="EMBL" id="MBN7827292.1"/>
    </source>
</evidence>
<dbReference type="RefSeq" id="WP_206575404.1">
    <property type="nucleotide sequence ID" value="NZ_JAFKCV010000016.1"/>
</dbReference>
<accession>A0A939DS11</accession>
<name>A0A939DS11_9ALTE</name>